<keyword evidence="3" id="KW-1185">Reference proteome</keyword>
<evidence type="ECO:0000256" key="1">
    <source>
        <dbReference type="SAM" id="MobiDB-lite"/>
    </source>
</evidence>
<dbReference type="Proteomes" id="UP000799536">
    <property type="component" value="Unassembled WGS sequence"/>
</dbReference>
<proteinExistence type="predicted"/>
<evidence type="ECO:0000313" key="3">
    <source>
        <dbReference type="Proteomes" id="UP000799536"/>
    </source>
</evidence>
<feature type="compositionally biased region" description="Polar residues" evidence="1">
    <location>
        <begin position="120"/>
        <end position="136"/>
    </location>
</feature>
<reference evidence="2" key="1">
    <citation type="journal article" date="2020" name="Stud. Mycol.">
        <title>101 Dothideomycetes genomes: a test case for predicting lifestyles and emergence of pathogens.</title>
        <authorList>
            <person name="Haridas S."/>
            <person name="Albert R."/>
            <person name="Binder M."/>
            <person name="Bloem J."/>
            <person name="Labutti K."/>
            <person name="Salamov A."/>
            <person name="Andreopoulos B."/>
            <person name="Baker S."/>
            <person name="Barry K."/>
            <person name="Bills G."/>
            <person name="Bluhm B."/>
            <person name="Cannon C."/>
            <person name="Castanera R."/>
            <person name="Culley D."/>
            <person name="Daum C."/>
            <person name="Ezra D."/>
            <person name="Gonzalez J."/>
            <person name="Henrissat B."/>
            <person name="Kuo A."/>
            <person name="Liang C."/>
            <person name="Lipzen A."/>
            <person name="Lutzoni F."/>
            <person name="Magnuson J."/>
            <person name="Mondo S."/>
            <person name="Nolan M."/>
            <person name="Ohm R."/>
            <person name="Pangilinan J."/>
            <person name="Park H.-J."/>
            <person name="Ramirez L."/>
            <person name="Alfaro M."/>
            <person name="Sun H."/>
            <person name="Tritt A."/>
            <person name="Yoshinaga Y."/>
            <person name="Zwiers L.-H."/>
            <person name="Turgeon B."/>
            <person name="Goodwin S."/>
            <person name="Spatafora J."/>
            <person name="Crous P."/>
            <person name="Grigoriev I."/>
        </authorList>
    </citation>
    <scope>NUCLEOTIDE SEQUENCE</scope>
    <source>
        <strain evidence="2">ATCC 74209</strain>
    </source>
</reference>
<feature type="region of interest" description="Disordered" evidence="1">
    <location>
        <begin position="113"/>
        <end position="136"/>
    </location>
</feature>
<accession>A0A9P4JG56</accession>
<dbReference type="AlphaFoldDB" id="A0A9P4JG56"/>
<comment type="caution">
    <text evidence="2">The sequence shown here is derived from an EMBL/GenBank/DDBJ whole genome shotgun (WGS) entry which is preliminary data.</text>
</comment>
<evidence type="ECO:0000313" key="2">
    <source>
        <dbReference type="EMBL" id="KAF2198828.1"/>
    </source>
</evidence>
<organism evidence="2 3">
    <name type="scientific">Delitschia confertaspora ATCC 74209</name>
    <dbReference type="NCBI Taxonomy" id="1513339"/>
    <lineage>
        <taxon>Eukaryota</taxon>
        <taxon>Fungi</taxon>
        <taxon>Dikarya</taxon>
        <taxon>Ascomycota</taxon>
        <taxon>Pezizomycotina</taxon>
        <taxon>Dothideomycetes</taxon>
        <taxon>Pleosporomycetidae</taxon>
        <taxon>Pleosporales</taxon>
        <taxon>Delitschiaceae</taxon>
        <taxon>Delitschia</taxon>
    </lineage>
</organism>
<sequence>MDKTIEKERGGWLYWYHPTQKAGDSAWRKLVPAAKAIGATGVNTLVVTFGSLDMILEVLEAYLGIRRQRVGFSEELMATLAAMIALRKEKGKYMHPFTQMKFTITKRNSAQAVPPPLMLKNQSSTENPKSTFKSTP</sequence>
<name>A0A9P4JG56_9PLEO</name>
<protein>
    <submittedName>
        <fullName evidence="2">Uncharacterized protein</fullName>
    </submittedName>
</protein>
<gene>
    <name evidence="2" type="ORF">GQ43DRAFT_474197</name>
</gene>
<dbReference type="EMBL" id="ML994115">
    <property type="protein sequence ID" value="KAF2198828.1"/>
    <property type="molecule type" value="Genomic_DNA"/>
</dbReference>